<dbReference type="InterPro" id="IPR049449">
    <property type="entry name" value="TesB_ACOT8-like_N"/>
</dbReference>
<name>A0A3S2X158_9BURK</name>
<feature type="domain" description="Acyl-CoA thioesterase-like C-terminal" evidence="2">
    <location>
        <begin position="129"/>
        <end position="266"/>
    </location>
</feature>
<dbReference type="InterPro" id="IPR049450">
    <property type="entry name" value="ACOT8-like_C"/>
</dbReference>
<dbReference type="PANTHER" id="PTHR38110:SF1">
    <property type="entry name" value="THIOESTERASE DOMAIN-CONTAINING PROTEIN"/>
    <property type="match status" value="1"/>
</dbReference>
<dbReference type="InterPro" id="IPR029069">
    <property type="entry name" value="HotDog_dom_sf"/>
</dbReference>
<reference evidence="3 4" key="1">
    <citation type="submission" date="2019-01" db="EMBL/GenBank/DDBJ databases">
        <authorList>
            <person name="Chen W.-M."/>
        </authorList>
    </citation>
    <scope>NUCLEOTIDE SEQUENCE [LARGE SCALE GENOMIC DNA]</scope>
    <source>
        <strain evidence="3 4">ICH-3</strain>
    </source>
</reference>
<dbReference type="InterPro" id="IPR052389">
    <property type="entry name" value="Sec_Metab_Biosynth-Assoc"/>
</dbReference>
<organism evidence="3 4">
    <name type="scientific">Rubrivivax albus</name>
    <dbReference type="NCBI Taxonomy" id="2499835"/>
    <lineage>
        <taxon>Bacteria</taxon>
        <taxon>Pseudomonadati</taxon>
        <taxon>Pseudomonadota</taxon>
        <taxon>Betaproteobacteria</taxon>
        <taxon>Burkholderiales</taxon>
        <taxon>Sphaerotilaceae</taxon>
        <taxon>Rubrivivax</taxon>
    </lineage>
</organism>
<evidence type="ECO:0000259" key="1">
    <source>
        <dbReference type="Pfam" id="PF13622"/>
    </source>
</evidence>
<keyword evidence="4" id="KW-1185">Reference proteome</keyword>
<dbReference type="SUPFAM" id="SSF54637">
    <property type="entry name" value="Thioesterase/thiol ester dehydrase-isomerase"/>
    <property type="match status" value="2"/>
</dbReference>
<dbReference type="EMBL" id="SACT01000003">
    <property type="protein sequence ID" value="RVT51440.1"/>
    <property type="molecule type" value="Genomic_DNA"/>
</dbReference>
<feature type="domain" description="Acyl-CoA thioesterase-like N-terminal HotDog" evidence="1">
    <location>
        <begin position="29"/>
        <end position="107"/>
    </location>
</feature>
<protein>
    <submittedName>
        <fullName evidence="3">Thioesterase family protein</fullName>
    </submittedName>
</protein>
<dbReference type="InterPro" id="IPR042171">
    <property type="entry name" value="Acyl-CoA_hotdog"/>
</dbReference>
<dbReference type="Proteomes" id="UP000288178">
    <property type="component" value="Unassembled WGS sequence"/>
</dbReference>
<comment type="caution">
    <text evidence="3">The sequence shown here is derived from an EMBL/GenBank/DDBJ whole genome shotgun (WGS) entry which is preliminary data.</text>
</comment>
<dbReference type="Gene3D" id="2.40.160.210">
    <property type="entry name" value="Acyl-CoA thioesterase, double hotdog domain"/>
    <property type="match status" value="1"/>
</dbReference>
<dbReference type="OrthoDB" id="4370297at2"/>
<dbReference type="Pfam" id="PF20789">
    <property type="entry name" value="4HBT_3C"/>
    <property type="match status" value="1"/>
</dbReference>
<evidence type="ECO:0000313" key="4">
    <source>
        <dbReference type="Proteomes" id="UP000288178"/>
    </source>
</evidence>
<dbReference type="Pfam" id="PF13622">
    <property type="entry name" value="4HBT_3"/>
    <property type="match status" value="1"/>
</dbReference>
<proteinExistence type="predicted"/>
<sequence>MDHPLDQATRITPMADHRWQGTTQAAYANMVGPFGGITCAVLLHAALQHPQRAGDPIALTVNFAGPVADGAFEVEARPLRTNRSTQHWSLMLTQDGVPCASASAVFAQRRPTWGAPESRPPAGMPAPDALPMAPSEGRPAWVRCYDMRFAPGEEAFGLDGHEQAHSESRLWVRDAPPRPLDFVALAALADSFFPRVFVRRRRVAPIGTITLSTYFHADAAMLAAQGDRHLLGTARAQVFRDGYHDQSATLWSHDGHLLASAHQMVYYRD</sequence>
<evidence type="ECO:0000313" key="3">
    <source>
        <dbReference type="EMBL" id="RVT51440.1"/>
    </source>
</evidence>
<dbReference type="AlphaFoldDB" id="A0A3S2X158"/>
<dbReference type="PANTHER" id="PTHR38110">
    <property type="entry name" value="CHROMOSOME 23, WHOLE GENOME SHOTGUN SEQUENCE"/>
    <property type="match status" value="1"/>
</dbReference>
<accession>A0A3S2X158</accession>
<evidence type="ECO:0000259" key="2">
    <source>
        <dbReference type="Pfam" id="PF20789"/>
    </source>
</evidence>
<gene>
    <name evidence="3" type="ORF">ENE75_11480</name>
</gene>